<reference evidence="1 2" key="1">
    <citation type="submission" date="2020-08" db="EMBL/GenBank/DDBJ databases">
        <title>Genomic Encyclopedia of Type Strains, Phase IV (KMG-IV): sequencing the most valuable type-strain genomes for metagenomic binning, comparative biology and taxonomic classification.</title>
        <authorList>
            <person name="Goeker M."/>
        </authorList>
    </citation>
    <scope>NUCLEOTIDE SEQUENCE [LARGE SCALE GENOMIC DNA]</scope>
    <source>
        <strain evidence="1 2">DSM 27057</strain>
    </source>
</reference>
<accession>A0A7W6CMI2</accession>
<comment type="caution">
    <text evidence="1">The sequence shown here is derived from an EMBL/GenBank/DDBJ whole genome shotgun (WGS) entry which is preliminary data.</text>
</comment>
<proteinExistence type="predicted"/>
<evidence type="ECO:0000313" key="1">
    <source>
        <dbReference type="EMBL" id="MBB3957143.1"/>
    </source>
</evidence>
<dbReference type="AlphaFoldDB" id="A0A7W6CMI2"/>
<organism evidence="1 2">
    <name type="scientific">Novosphingobium sediminicola</name>
    <dbReference type="NCBI Taxonomy" id="563162"/>
    <lineage>
        <taxon>Bacteria</taxon>
        <taxon>Pseudomonadati</taxon>
        <taxon>Pseudomonadota</taxon>
        <taxon>Alphaproteobacteria</taxon>
        <taxon>Sphingomonadales</taxon>
        <taxon>Sphingomonadaceae</taxon>
        <taxon>Novosphingobium</taxon>
    </lineage>
</organism>
<name>A0A7W6CMI2_9SPHN</name>
<dbReference type="EMBL" id="JACIDX010000019">
    <property type="protein sequence ID" value="MBB3957143.1"/>
    <property type="molecule type" value="Genomic_DNA"/>
</dbReference>
<sequence length="47" mass="5403">MRINRSERGDAMSLPGIKTTQNSQSWARWEVWNLNGQTLRNRSSAPT</sequence>
<keyword evidence="2" id="KW-1185">Reference proteome</keyword>
<dbReference type="Proteomes" id="UP000548867">
    <property type="component" value="Unassembled WGS sequence"/>
</dbReference>
<evidence type="ECO:0000313" key="2">
    <source>
        <dbReference type="Proteomes" id="UP000548867"/>
    </source>
</evidence>
<gene>
    <name evidence="1" type="ORF">GGR38_004117</name>
</gene>
<protein>
    <submittedName>
        <fullName evidence="1">Uncharacterized protein</fullName>
    </submittedName>
</protein>